<gene>
    <name evidence="1" type="ORF">SDC9_187939</name>
</gene>
<protein>
    <submittedName>
        <fullName evidence="1">Uncharacterized protein</fullName>
    </submittedName>
</protein>
<sequence>MQASLYAELSGIDTIVFAVGFLEEEDYEKPSSWKPTEDNCFILPVRKPPEISSWMEAASEWYDEHLIKGVTPQWTDADAETIDYILSAVGQER</sequence>
<organism evidence="1">
    <name type="scientific">bioreactor metagenome</name>
    <dbReference type="NCBI Taxonomy" id="1076179"/>
    <lineage>
        <taxon>unclassified sequences</taxon>
        <taxon>metagenomes</taxon>
        <taxon>ecological metagenomes</taxon>
    </lineage>
</organism>
<comment type="caution">
    <text evidence="1">The sequence shown here is derived from an EMBL/GenBank/DDBJ whole genome shotgun (WGS) entry which is preliminary data.</text>
</comment>
<name>A0A645HPK9_9ZZZZ</name>
<evidence type="ECO:0000313" key="1">
    <source>
        <dbReference type="EMBL" id="MPN40402.1"/>
    </source>
</evidence>
<reference evidence="1" key="1">
    <citation type="submission" date="2019-08" db="EMBL/GenBank/DDBJ databases">
        <authorList>
            <person name="Kucharzyk K."/>
            <person name="Murdoch R.W."/>
            <person name="Higgins S."/>
            <person name="Loffler F."/>
        </authorList>
    </citation>
    <scope>NUCLEOTIDE SEQUENCE</scope>
</reference>
<dbReference type="EMBL" id="VSSQ01096786">
    <property type="protein sequence ID" value="MPN40402.1"/>
    <property type="molecule type" value="Genomic_DNA"/>
</dbReference>
<accession>A0A645HPK9</accession>
<dbReference type="AlphaFoldDB" id="A0A645HPK9"/>
<proteinExistence type="predicted"/>